<sequence length="241" mass="26752">MLSVERLHKRYAGLKVMEDFSLELEQGRVHCLFGPSGCGKTTFLRILAGLTAPDAGSIRMPQDELSVAAVFQEDRLLPWLTVRDNIAYSVESRMGRSAALAEAELWGERVGLGDFLGALPSQLSGGMQRRVAIARALVCQAELLFLDEPFKGLDYALKQELMGLVREECRRKGQTVLFVTHDPEEAYCLADRVYMVEGPPLSVAKELDVDAFLREITGEEEGAALQRFRALLTQSGRMDTN</sequence>
<evidence type="ECO:0000313" key="1">
    <source>
        <dbReference type="EMBL" id="MFM9330246.1"/>
    </source>
</evidence>
<gene>
    <name evidence="1" type="ORF">ACI1P1_18260</name>
</gene>
<keyword evidence="1" id="KW-0067">ATP-binding</keyword>
<comment type="caution">
    <text evidence="1">The sequence shown here is derived from an EMBL/GenBank/DDBJ whole genome shotgun (WGS) entry which is preliminary data.</text>
</comment>
<dbReference type="Proteomes" id="UP001631969">
    <property type="component" value="Unassembled WGS sequence"/>
</dbReference>
<evidence type="ECO:0000313" key="2">
    <source>
        <dbReference type="Proteomes" id="UP001631969"/>
    </source>
</evidence>
<reference evidence="1" key="1">
    <citation type="submission" date="2024-12" db="EMBL/GenBank/DDBJ databases">
        <authorList>
            <person name="Wu N."/>
        </authorList>
    </citation>
    <scope>NUCLEOTIDE SEQUENCE</scope>
    <source>
        <strain evidence="1">P15</strain>
    </source>
</reference>
<accession>A0ACC7NZP8</accession>
<keyword evidence="1" id="KW-0547">Nucleotide-binding</keyword>
<dbReference type="EMBL" id="JBJURJ010000012">
    <property type="protein sequence ID" value="MFM9330246.1"/>
    <property type="molecule type" value="Genomic_DNA"/>
</dbReference>
<proteinExistence type="predicted"/>
<keyword evidence="2" id="KW-1185">Reference proteome</keyword>
<name>A0ACC7NZP8_9BACL</name>
<protein>
    <submittedName>
        <fullName evidence="1">ABC transporter ATP-binding protein</fullName>
    </submittedName>
</protein>
<organism evidence="1 2">
    <name type="scientific">Paenibacillus mesotrionivorans</name>
    <dbReference type="NCBI Taxonomy" id="3160968"/>
    <lineage>
        <taxon>Bacteria</taxon>
        <taxon>Bacillati</taxon>
        <taxon>Bacillota</taxon>
        <taxon>Bacilli</taxon>
        <taxon>Bacillales</taxon>
        <taxon>Paenibacillaceae</taxon>
        <taxon>Paenibacillus</taxon>
    </lineage>
</organism>